<dbReference type="Proteomes" id="UP000215027">
    <property type="component" value="Chromosome I"/>
</dbReference>
<dbReference type="PANTHER" id="PTHR35792">
    <property type="entry name" value="GENERAL STRESS PROTEIN"/>
    <property type="match status" value="1"/>
</dbReference>
<accession>A0A160T3S8</accession>
<evidence type="ECO:0000313" key="2">
    <source>
        <dbReference type="EMBL" id="CUS04871.2"/>
    </source>
</evidence>
<dbReference type="Gene3D" id="6.10.250.2890">
    <property type="match status" value="1"/>
</dbReference>
<keyword evidence="1" id="KW-0812">Transmembrane</keyword>
<gene>
    <name evidence="2" type="ORF">CFX0092_A2993</name>
</gene>
<dbReference type="AlphaFoldDB" id="A0A160T3S8"/>
<dbReference type="Pfam" id="PF12732">
    <property type="entry name" value="YtxH"/>
    <property type="match status" value="1"/>
</dbReference>
<sequence>MNHTNLEIQHETGPGYLVAGLLLGSLIGALVGAVVMMLLAPQSGEKTRVQIQRKARDLRREYVKTIESGAHQVRDKAQQVTTGIQDRAEDLQQRGQEVVEEQRERWSPVVDAGKTAVKG</sequence>
<dbReference type="RefSeq" id="WP_095044150.1">
    <property type="nucleotide sequence ID" value="NZ_LN890655.1"/>
</dbReference>
<protein>
    <recommendedName>
        <fullName evidence="4">YtxH domain-containing protein</fullName>
    </recommendedName>
</protein>
<proteinExistence type="predicted"/>
<keyword evidence="3" id="KW-1185">Reference proteome</keyword>
<evidence type="ECO:0000256" key="1">
    <source>
        <dbReference type="SAM" id="Phobius"/>
    </source>
</evidence>
<dbReference type="InterPro" id="IPR024623">
    <property type="entry name" value="YtxH"/>
</dbReference>
<dbReference type="EMBL" id="LN890655">
    <property type="protein sequence ID" value="CUS04871.2"/>
    <property type="molecule type" value="Genomic_DNA"/>
</dbReference>
<feature type="transmembrane region" description="Helical" evidence="1">
    <location>
        <begin position="16"/>
        <end position="40"/>
    </location>
</feature>
<organism evidence="2 3">
    <name type="scientific">Candidatus Promineifilum breve</name>
    <dbReference type="NCBI Taxonomy" id="1806508"/>
    <lineage>
        <taxon>Bacteria</taxon>
        <taxon>Bacillati</taxon>
        <taxon>Chloroflexota</taxon>
        <taxon>Ardenticatenia</taxon>
        <taxon>Candidatus Promineifilales</taxon>
        <taxon>Candidatus Promineifilaceae</taxon>
        <taxon>Candidatus Promineifilum</taxon>
    </lineage>
</organism>
<evidence type="ECO:0008006" key="4">
    <source>
        <dbReference type="Google" id="ProtNLM"/>
    </source>
</evidence>
<name>A0A160T3S8_9CHLR</name>
<evidence type="ECO:0000313" key="3">
    <source>
        <dbReference type="Proteomes" id="UP000215027"/>
    </source>
</evidence>
<reference evidence="2" key="1">
    <citation type="submission" date="2016-01" db="EMBL/GenBank/DDBJ databases">
        <authorList>
            <person name="Mcilroy J.S."/>
            <person name="Karst M S."/>
            <person name="Albertsen M."/>
        </authorList>
    </citation>
    <scope>NUCLEOTIDE SEQUENCE</scope>
    <source>
        <strain evidence="2">Cfx-K</strain>
    </source>
</reference>
<dbReference type="InterPro" id="IPR052928">
    <property type="entry name" value="Desiccation-related_membrane"/>
</dbReference>
<keyword evidence="1" id="KW-0472">Membrane</keyword>
<keyword evidence="1" id="KW-1133">Transmembrane helix</keyword>
<dbReference type="KEGG" id="pbf:CFX0092_A2993"/>
<dbReference type="PANTHER" id="PTHR35792:SF1">
    <property type="entry name" value="SLL0268 PROTEIN"/>
    <property type="match status" value="1"/>
</dbReference>